<protein>
    <recommendedName>
        <fullName evidence="1">ATP-dependent DNA helicase</fullName>
        <ecNumber evidence="1">5.6.2.3</ecNumber>
    </recommendedName>
</protein>
<keyword evidence="1" id="KW-0233">DNA recombination</keyword>
<dbReference type="PANTHER" id="PTHR10492">
    <property type="match status" value="1"/>
</dbReference>
<keyword evidence="4" id="KW-1185">Reference proteome</keyword>
<evidence type="ECO:0000259" key="2">
    <source>
        <dbReference type="Pfam" id="PF05970"/>
    </source>
</evidence>
<keyword evidence="1" id="KW-0067">ATP-binding</keyword>
<keyword evidence="1" id="KW-0227">DNA damage</keyword>
<dbReference type="InterPro" id="IPR027417">
    <property type="entry name" value="P-loop_NTPase"/>
</dbReference>
<keyword evidence="1" id="KW-0234">DNA repair</keyword>
<keyword evidence="1" id="KW-0547">Nucleotide-binding</keyword>
<dbReference type="SUPFAM" id="SSF52540">
    <property type="entry name" value="P-loop containing nucleoside triphosphate hydrolases"/>
    <property type="match status" value="1"/>
</dbReference>
<feature type="non-terminal residue" evidence="3">
    <location>
        <position position="178"/>
    </location>
</feature>
<dbReference type="EMBL" id="JADCUA010000016">
    <property type="protein sequence ID" value="KAH9834148.1"/>
    <property type="molecule type" value="Genomic_DNA"/>
</dbReference>
<feature type="domain" description="DNA helicase Pif1-like DEAD-box helicase" evidence="2">
    <location>
        <begin position="71"/>
        <end position="178"/>
    </location>
</feature>
<dbReference type="GeneID" id="72001554"/>
<dbReference type="PANTHER" id="PTHR10492:SF57">
    <property type="entry name" value="ATP-DEPENDENT DNA HELICASE"/>
    <property type="match status" value="1"/>
</dbReference>
<dbReference type="EC" id="5.6.2.3" evidence="1"/>
<organism evidence="3 4">
    <name type="scientific">Rhodofomes roseus</name>
    <dbReference type="NCBI Taxonomy" id="34475"/>
    <lineage>
        <taxon>Eukaryota</taxon>
        <taxon>Fungi</taxon>
        <taxon>Dikarya</taxon>
        <taxon>Basidiomycota</taxon>
        <taxon>Agaricomycotina</taxon>
        <taxon>Agaricomycetes</taxon>
        <taxon>Polyporales</taxon>
        <taxon>Rhodofomes</taxon>
    </lineage>
</organism>
<gene>
    <name evidence="3" type="ORF">C8Q71DRAFT_711742</name>
</gene>
<proteinExistence type="inferred from homology"/>
<reference evidence="3 4" key="1">
    <citation type="journal article" date="2021" name="Environ. Microbiol.">
        <title>Gene family expansions and transcriptome signatures uncover fungal adaptations to wood decay.</title>
        <authorList>
            <person name="Hage H."/>
            <person name="Miyauchi S."/>
            <person name="Viragh M."/>
            <person name="Drula E."/>
            <person name="Min B."/>
            <person name="Chaduli D."/>
            <person name="Navarro D."/>
            <person name="Favel A."/>
            <person name="Norest M."/>
            <person name="Lesage-Meessen L."/>
            <person name="Balint B."/>
            <person name="Merenyi Z."/>
            <person name="de Eugenio L."/>
            <person name="Morin E."/>
            <person name="Martinez A.T."/>
            <person name="Baldrian P."/>
            <person name="Stursova M."/>
            <person name="Martinez M.J."/>
            <person name="Novotny C."/>
            <person name="Magnuson J.K."/>
            <person name="Spatafora J.W."/>
            <person name="Maurice S."/>
            <person name="Pangilinan J."/>
            <person name="Andreopoulos W."/>
            <person name="LaButti K."/>
            <person name="Hundley H."/>
            <person name="Na H."/>
            <person name="Kuo A."/>
            <person name="Barry K."/>
            <person name="Lipzen A."/>
            <person name="Henrissat B."/>
            <person name="Riley R."/>
            <person name="Ahrendt S."/>
            <person name="Nagy L.G."/>
            <person name="Grigoriev I.V."/>
            <person name="Martin F."/>
            <person name="Rosso M.N."/>
        </authorList>
    </citation>
    <scope>NUCLEOTIDE SEQUENCE [LARGE SCALE GENOMIC DNA]</scope>
    <source>
        <strain evidence="3 4">CIRM-BRFM 1785</strain>
    </source>
</reference>
<dbReference type="Proteomes" id="UP000814176">
    <property type="component" value="Unassembled WGS sequence"/>
</dbReference>
<evidence type="ECO:0000313" key="3">
    <source>
        <dbReference type="EMBL" id="KAH9834148.1"/>
    </source>
</evidence>
<dbReference type="RefSeq" id="XP_047776804.1">
    <property type="nucleotide sequence ID" value="XM_047920822.1"/>
</dbReference>
<evidence type="ECO:0000256" key="1">
    <source>
        <dbReference type="RuleBase" id="RU363044"/>
    </source>
</evidence>
<evidence type="ECO:0000313" key="4">
    <source>
        <dbReference type="Proteomes" id="UP000814176"/>
    </source>
</evidence>
<keyword evidence="1" id="KW-0347">Helicase</keyword>
<comment type="similarity">
    <text evidence="1">Belongs to the helicase family.</text>
</comment>
<dbReference type="Gene3D" id="3.40.50.300">
    <property type="entry name" value="P-loop containing nucleotide triphosphate hydrolases"/>
    <property type="match status" value="1"/>
</dbReference>
<accession>A0ABQ8K9Z4</accession>
<keyword evidence="1" id="KW-0378">Hydrolase</keyword>
<dbReference type="Pfam" id="PF05970">
    <property type="entry name" value="PIF1"/>
    <property type="match status" value="1"/>
</dbReference>
<name>A0ABQ8K9Z4_9APHY</name>
<comment type="caution">
    <text evidence="3">The sequence shown here is derived from an EMBL/GenBank/DDBJ whole genome shotgun (WGS) entry which is preliminary data.</text>
</comment>
<comment type="catalytic activity">
    <reaction evidence="1">
        <text>ATP + H2O = ADP + phosphate + H(+)</text>
        <dbReference type="Rhea" id="RHEA:13065"/>
        <dbReference type="ChEBI" id="CHEBI:15377"/>
        <dbReference type="ChEBI" id="CHEBI:15378"/>
        <dbReference type="ChEBI" id="CHEBI:30616"/>
        <dbReference type="ChEBI" id="CHEBI:43474"/>
        <dbReference type="ChEBI" id="CHEBI:456216"/>
        <dbReference type="EC" id="5.6.2.3"/>
    </reaction>
</comment>
<comment type="cofactor">
    <cofactor evidence="1">
        <name>Mg(2+)</name>
        <dbReference type="ChEBI" id="CHEBI:18420"/>
    </cofactor>
</comment>
<sequence>MPHAADEDVYDYGLFLLDKILNETGHSLLAFDDMPRSERDWERQVENPHIIEQLDYDRQLELTEANNCIRQLNANQRDAFSSIMEAVSTERGGIFFLNGPGGTGKTYVYNTVCHKARAEGWIVLCVASSGIASLLLKGGRTAHSRFKIPVENLNAQSTCAIRKESRYADLFRVARLII</sequence>
<dbReference type="InterPro" id="IPR010285">
    <property type="entry name" value="DNA_helicase_pif1-like_DEAD"/>
</dbReference>